<evidence type="ECO:0000256" key="1">
    <source>
        <dbReference type="SAM" id="MobiDB-lite"/>
    </source>
</evidence>
<sequence length="938" mass="104754">MMASLLGRILPVFSQSSSSSSGSHVTDGPEIPRTRIGPAANHLQDAMMLMYWAGVRRELPYILLTLQKWRTRDEYSMTVLPDEEDRYIHGYDTFLDQVNHSSRKFSDKYRKNPKHREPGDKRDDRVPTYSEALEDRGWDIYSEMQSSSIRHSIMTDLQEREIRGEDVLHRRARMLLQSAQFLDMDKIIEYRDPEALITFWKQPTPSQITASSYDEGHMPVLVPQMCNHCSNPIRGSIFRNIKTDQMICEACYRADFYGHNDFTKVYKQCCLGKVVSAKESQEICNCIDVQRRDCEGQLRNLFPVDNDLSNPEKHLNTPGANGKVRCGLYELTDMAAEAKFASCRKGGAKATLGKAKREGRYDLPRRVNNISGENPEGKWKTTEFGSSFGTTTKGTEDIPFYLNDIVNDYPYGNVHMALRIGPLVIENGVSKTHGGVLITSRDPPNLQALRDPSEDIQHSLLVTGQADRSLYSQQRPRAPKRYKAMLKQVAGGAFCEFFEPEKEERIIDTLLEESIRLFKTGISITEKNTLMEQTINRLMALLKGYLGPKIEVYISSVVAKLLDPNVNLRWSFSNNNCQTFVDNIIDRTLFSSLFAPHGPVNPVAESPDMPYPLYLISFVCRPGAYVPERTRSKYDVPNGLTEEYLLKFRYGRHEESDMADALSEYWYDWGAFDGPLYPYQDLFPWDCTEAFNRYPVTCGSGCNISKHVWAFPFDSWSLITLHLARPRNLYPHNGFPADDSTTPSLLRNPLLHSSKLGSGNMPDSSWFKNRLTLLLGQDTLLCAAAAMARCASFRQSTLWLHKHTDERTDRLKLGGIHRAQPFSHHFEKGAYHQYFVAGWAHLSRRLKLGEYERLRDWKATRHDVGSSDTDSGDGGGGGCGFLCGAVAAGGAAAACSGVTGEIGDTCGSGCVSSCSSGGGDGGDGGDGGGCGGCGGCGG</sequence>
<dbReference type="EMBL" id="MU866528">
    <property type="protein sequence ID" value="KAK4171642.1"/>
    <property type="molecule type" value="Genomic_DNA"/>
</dbReference>
<feature type="region of interest" description="Disordered" evidence="1">
    <location>
        <begin position="14"/>
        <end position="36"/>
    </location>
</feature>
<proteinExistence type="predicted"/>
<feature type="compositionally biased region" description="Basic and acidic residues" evidence="1">
    <location>
        <begin position="104"/>
        <end position="126"/>
    </location>
</feature>
<accession>A0AAN6VZK0</accession>
<feature type="compositionally biased region" description="Low complexity" evidence="1">
    <location>
        <begin position="14"/>
        <end position="23"/>
    </location>
</feature>
<dbReference type="Proteomes" id="UP001302321">
    <property type="component" value="Unassembled WGS sequence"/>
</dbReference>
<reference evidence="2" key="1">
    <citation type="journal article" date="2023" name="Mol. Phylogenet. Evol.">
        <title>Genome-scale phylogeny and comparative genomics of the fungal order Sordariales.</title>
        <authorList>
            <person name="Hensen N."/>
            <person name="Bonometti L."/>
            <person name="Westerberg I."/>
            <person name="Brannstrom I.O."/>
            <person name="Guillou S."/>
            <person name="Cros-Aarteil S."/>
            <person name="Calhoun S."/>
            <person name="Haridas S."/>
            <person name="Kuo A."/>
            <person name="Mondo S."/>
            <person name="Pangilinan J."/>
            <person name="Riley R."/>
            <person name="LaButti K."/>
            <person name="Andreopoulos B."/>
            <person name="Lipzen A."/>
            <person name="Chen C."/>
            <person name="Yan M."/>
            <person name="Daum C."/>
            <person name="Ng V."/>
            <person name="Clum A."/>
            <person name="Steindorff A."/>
            <person name="Ohm R.A."/>
            <person name="Martin F."/>
            <person name="Silar P."/>
            <person name="Natvig D.O."/>
            <person name="Lalanne C."/>
            <person name="Gautier V."/>
            <person name="Ament-Velasquez S.L."/>
            <person name="Kruys A."/>
            <person name="Hutchinson M.I."/>
            <person name="Powell A.J."/>
            <person name="Barry K."/>
            <person name="Miller A.N."/>
            <person name="Grigoriev I.V."/>
            <person name="Debuchy R."/>
            <person name="Gladieux P."/>
            <person name="Hiltunen Thoren M."/>
            <person name="Johannesson H."/>
        </authorList>
    </citation>
    <scope>NUCLEOTIDE SEQUENCE</scope>
    <source>
        <strain evidence="2">CBS 892.96</strain>
    </source>
</reference>
<feature type="region of interest" description="Disordered" evidence="1">
    <location>
        <begin position="104"/>
        <end position="128"/>
    </location>
</feature>
<evidence type="ECO:0000313" key="3">
    <source>
        <dbReference type="Proteomes" id="UP001302321"/>
    </source>
</evidence>
<dbReference type="AlphaFoldDB" id="A0AAN6VZK0"/>
<reference evidence="2" key="2">
    <citation type="submission" date="2023-05" db="EMBL/GenBank/DDBJ databases">
        <authorList>
            <consortium name="Lawrence Berkeley National Laboratory"/>
            <person name="Steindorff A."/>
            <person name="Hensen N."/>
            <person name="Bonometti L."/>
            <person name="Westerberg I."/>
            <person name="Brannstrom I.O."/>
            <person name="Guillou S."/>
            <person name="Cros-Aarteil S."/>
            <person name="Calhoun S."/>
            <person name="Haridas S."/>
            <person name="Kuo A."/>
            <person name="Mondo S."/>
            <person name="Pangilinan J."/>
            <person name="Riley R."/>
            <person name="Labutti K."/>
            <person name="Andreopoulos B."/>
            <person name="Lipzen A."/>
            <person name="Chen C."/>
            <person name="Yanf M."/>
            <person name="Daum C."/>
            <person name="Ng V."/>
            <person name="Clum A."/>
            <person name="Ohm R."/>
            <person name="Martin F."/>
            <person name="Silar P."/>
            <person name="Natvig D."/>
            <person name="Lalanne C."/>
            <person name="Gautier V."/>
            <person name="Ament-Velasquez S.L."/>
            <person name="Kruys A."/>
            <person name="Hutchinson M.I."/>
            <person name="Powell A.J."/>
            <person name="Barry K."/>
            <person name="Miller A.N."/>
            <person name="Grigoriev I.V."/>
            <person name="Debuchy R."/>
            <person name="Gladieux P."/>
            <person name="Thoren M.H."/>
            <person name="Johannesson H."/>
        </authorList>
    </citation>
    <scope>NUCLEOTIDE SEQUENCE</scope>
    <source>
        <strain evidence="2">CBS 892.96</strain>
    </source>
</reference>
<gene>
    <name evidence="2" type="ORF">QBC36DRAFT_305127</name>
</gene>
<feature type="region of interest" description="Disordered" evidence="1">
    <location>
        <begin position="365"/>
        <end position="384"/>
    </location>
</feature>
<protein>
    <submittedName>
        <fullName evidence="2">Uncharacterized protein</fullName>
    </submittedName>
</protein>
<name>A0AAN6VZK0_9PEZI</name>
<evidence type="ECO:0000313" key="2">
    <source>
        <dbReference type="EMBL" id="KAK4171642.1"/>
    </source>
</evidence>
<comment type="caution">
    <text evidence="2">The sequence shown here is derived from an EMBL/GenBank/DDBJ whole genome shotgun (WGS) entry which is preliminary data.</text>
</comment>
<organism evidence="2 3">
    <name type="scientific">Triangularia setosa</name>
    <dbReference type="NCBI Taxonomy" id="2587417"/>
    <lineage>
        <taxon>Eukaryota</taxon>
        <taxon>Fungi</taxon>
        <taxon>Dikarya</taxon>
        <taxon>Ascomycota</taxon>
        <taxon>Pezizomycotina</taxon>
        <taxon>Sordariomycetes</taxon>
        <taxon>Sordariomycetidae</taxon>
        <taxon>Sordariales</taxon>
        <taxon>Podosporaceae</taxon>
        <taxon>Triangularia</taxon>
    </lineage>
</organism>
<keyword evidence="3" id="KW-1185">Reference proteome</keyword>